<accession>A0A9R1NWN4</accession>
<name>A0A9R1NWN4_TRITD</name>
<reference evidence="2 3" key="1">
    <citation type="submission" date="2017-09" db="EMBL/GenBank/DDBJ databases">
        <authorList>
            <consortium name="International Durum Wheat Genome Sequencing Consortium (IDWGSC)"/>
            <person name="Milanesi L."/>
        </authorList>
    </citation>
    <scope>NUCLEOTIDE SEQUENCE [LARGE SCALE GENOMIC DNA]</scope>
    <source>
        <strain evidence="3">cv. Svevo</strain>
    </source>
</reference>
<keyword evidence="3" id="KW-1185">Reference proteome</keyword>
<feature type="transmembrane region" description="Helical" evidence="1">
    <location>
        <begin position="166"/>
        <end position="183"/>
    </location>
</feature>
<dbReference type="AlphaFoldDB" id="A0A9R1NWN4"/>
<organism evidence="2 3">
    <name type="scientific">Triticum turgidum subsp. durum</name>
    <name type="common">Durum wheat</name>
    <name type="synonym">Triticum durum</name>
    <dbReference type="NCBI Taxonomy" id="4567"/>
    <lineage>
        <taxon>Eukaryota</taxon>
        <taxon>Viridiplantae</taxon>
        <taxon>Streptophyta</taxon>
        <taxon>Embryophyta</taxon>
        <taxon>Tracheophyta</taxon>
        <taxon>Spermatophyta</taxon>
        <taxon>Magnoliopsida</taxon>
        <taxon>Liliopsida</taxon>
        <taxon>Poales</taxon>
        <taxon>Poaceae</taxon>
        <taxon>BOP clade</taxon>
        <taxon>Pooideae</taxon>
        <taxon>Triticodae</taxon>
        <taxon>Triticeae</taxon>
        <taxon>Triticinae</taxon>
        <taxon>Triticum</taxon>
    </lineage>
</organism>
<dbReference type="Gramene" id="TRITD2Av1G187790.1">
    <property type="protein sequence ID" value="TRITD2Av1G187790.1"/>
    <property type="gene ID" value="TRITD2Av1G187790"/>
</dbReference>
<keyword evidence="1" id="KW-0812">Transmembrane</keyword>
<keyword evidence="1" id="KW-1133">Transmembrane helix</keyword>
<sequence>MSCSAARTAVAASSHLASRSLALASYSSAMASSALFTTAARKLPAASSPRRPMSWWWSSGGTASWAGAAVVTAAWCCWVSEARALSVARWWCASEARALLAARWWRASDARALSAAGWCCASEARALSAVGWRCAPEAMASRTSPASALASSMGTLSSLDMQMQRVGLRWVGWICTFCSTTAYSTSSVDGLLNSAHFFCKAFFISFLLQAFFIIPSSCTNIFSRTILSTVIVQGDIMLDECCQHEVSVG</sequence>
<proteinExistence type="predicted"/>
<evidence type="ECO:0000313" key="2">
    <source>
        <dbReference type="EMBL" id="VAH32564.1"/>
    </source>
</evidence>
<evidence type="ECO:0000256" key="1">
    <source>
        <dbReference type="SAM" id="Phobius"/>
    </source>
</evidence>
<keyword evidence="1" id="KW-0472">Membrane</keyword>
<dbReference type="Proteomes" id="UP000324705">
    <property type="component" value="Chromosome 2A"/>
</dbReference>
<evidence type="ECO:0000313" key="3">
    <source>
        <dbReference type="Proteomes" id="UP000324705"/>
    </source>
</evidence>
<dbReference type="EMBL" id="LT934113">
    <property type="protein sequence ID" value="VAH32564.1"/>
    <property type="molecule type" value="Genomic_DNA"/>
</dbReference>
<feature type="transmembrane region" description="Helical" evidence="1">
    <location>
        <begin position="195"/>
        <end position="214"/>
    </location>
</feature>
<protein>
    <submittedName>
        <fullName evidence="2">Uncharacterized protein</fullName>
    </submittedName>
</protein>
<feature type="transmembrane region" description="Helical" evidence="1">
    <location>
        <begin position="55"/>
        <end position="79"/>
    </location>
</feature>
<gene>
    <name evidence="2" type="ORF">TRITD_2Av1G187790</name>
</gene>